<organism evidence="1 2">
    <name type="scientific">Nannocystis exedens</name>
    <dbReference type="NCBI Taxonomy" id="54"/>
    <lineage>
        <taxon>Bacteria</taxon>
        <taxon>Pseudomonadati</taxon>
        <taxon>Myxococcota</taxon>
        <taxon>Polyangia</taxon>
        <taxon>Nannocystales</taxon>
        <taxon>Nannocystaceae</taxon>
        <taxon>Nannocystis</taxon>
    </lineage>
</organism>
<evidence type="ECO:0008006" key="3">
    <source>
        <dbReference type="Google" id="ProtNLM"/>
    </source>
</evidence>
<reference evidence="2" key="1">
    <citation type="submission" date="2016-10" db="EMBL/GenBank/DDBJ databases">
        <authorList>
            <person name="Varghese N."/>
            <person name="Submissions S."/>
        </authorList>
    </citation>
    <scope>NUCLEOTIDE SEQUENCE [LARGE SCALE GENOMIC DNA]</scope>
    <source>
        <strain evidence="2">ATCC 25963</strain>
    </source>
</reference>
<name>A0A1I2EHQ9_9BACT</name>
<evidence type="ECO:0000313" key="2">
    <source>
        <dbReference type="Proteomes" id="UP000199400"/>
    </source>
</evidence>
<proteinExistence type="predicted"/>
<evidence type="ECO:0000313" key="1">
    <source>
        <dbReference type="EMBL" id="SFE91790.1"/>
    </source>
</evidence>
<sequence length="178" mass="19689">MPKQFLPECGQSWSIPLPGPKPPRESYDSYPAPYFIPGFRIAVGPGIGLVGDRSDRAHFALDALLFARVGTHRGNVQTAFFPTLGYSLGVGRVTREHLLVAGFGLGYVGQKSALALVPAFLFGDVERRRALGVRTSLLIDITRIGVVVEVAHQYLFFPDGDRQELRLMLGFDMLRIFR</sequence>
<dbReference type="EMBL" id="FOMX01000022">
    <property type="protein sequence ID" value="SFE91790.1"/>
    <property type="molecule type" value="Genomic_DNA"/>
</dbReference>
<gene>
    <name evidence="1" type="ORF">SAMN02745121_06086</name>
</gene>
<protein>
    <recommendedName>
        <fullName evidence="3">Outer membrane protein beta-barrel domain-containing protein</fullName>
    </recommendedName>
</protein>
<keyword evidence="2" id="KW-1185">Reference proteome</keyword>
<accession>A0A1I2EHQ9</accession>
<dbReference type="AlphaFoldDB" id="A0A1I2EHQ9"/>
<dbReference type="Proteomes" id="UP000199400">
    <property type="component" value="Unassembled WGS sequence"/>
</dbReference>